<dbReference type="PANTHER" id="PTHR34070">
    <property type="entry name" value="ARMADILLO-TYPE FOLD"/>
    <property type="match status" value="1"/>
</dbReference>
<dbReference type="InterPro" id="IPR014825">
    <property type="entry name" value="DNA_alkylation"/>
</dbReference>
<evidence type="ECO:0000313" key="1">
    <source>
        <dbReference type="EMBL" id="MDT2833120.1"/>
    </source>
</evidence>
<sequence>MIDIKKFQLVGVEENKKPMENYMKNRYPFVGVKSPDRKKQSKALITESKLYSLDQLFQTINYLYQKEEREYQNVAIDMCEANVNRLSFEELQDYSQFIQLKSWWDTVDAWRKIYGLYIKRVPEDKEKIFYYFYQHENMWMRRVSITLQLMEKEKTDVELLEKAIMFDRYTDEFFIQKAIGWSLRQYSKVNPDWVKAFTSEKDLLPFAKKEAFKQINKQINEEV</sequence>
<evidence type="ECO:0000313" key="2">
    <source>
        <dbReference type="Proteomes" id="UP001268577"/>
    </source>
</evidence>
<dbReference type="SUPFAM" id="SSF48371">
    <property type="entry name" value="ARM repeat"/>
    <property type="match status" value="1"/>
</dbReference>
<reference evidence="1" key="1">
    <citation type="submission" date="2023-03" db="EMBL/GenBank/DDBJ databases">
        <authorList>
            <person name="Shen W."/>
            <person name="Cai J."/>
        </authorList>
    </citation>
    <scope>NUCLEOTIDE SEQUENCE</scope>
    <source>
        <strain evidence="1">P96-3</strain>
    </source>
</reference>
<dbReference type="AlphaFoldDB" id="A0AAW8U0Q1"/>
<proteinExistence type="predicted"/>
<dbReference type="Pfam" id="PF08713">
    <property type="entry name" value="DNA_alkylation"/>
    <property type="match status" value="1"/>
</dbReference>
<comment type="caution">
    <text evidence="1">The sequence shown here is derived from an EMBL/GenBank/DDBJ whole genome shotgun (WGS) entry which is preliminary data.</text>
</comment>
<dbReference type="Proteomes" id="UP001268577">
    <property type="component" value="Unassembled WGS sequence"/>
</dbReference>
<dbReference type="CDD" id="cd07064">
    <property type="entry name" value="AlkD_like_1"/>
    <property type="match status" value="1"/>
</dbReference>
<dbReference type="Gene3D" id="1.20.1660.10">
    <property type="entry name" value="Hypothetical protein (EF3068)"/>
    <property type="match status" value="1"/>
</dbReference>
<dbReference type="PANTHER" id="PTHR34070:SF1">
    <property type="entry name" value="DNA ALKYLATION REPAIR PROTEIN"/>
    <property type="match status" value="1"/>
</dbReference>
<organism evidence="1 2">
    <name type="scientific">Vagococcus carniphilus</name>
    <dbReference type="NCBI Taxonomy" id="218144"/>
    <lineage>
        <taxon>Bacteria</taxon>
        <taxon>Bacillati</taxon>
        <taxon>Bacillota</taxon>
        <taxon>Bacilli</taxon>
        <taxon>Lactobacillales</taxon>
        <taxon>Enterococcaceae</taxon>
        <taxon>Vagococcus</taxon>
    </lineage>
</organism>
<accession>A0AAW8U0Q1</accession>
<protein>
    <submittedName>
        <fullName evidence="1">DNA alkylation repair protein</fullName>
    </submittedName>
</protein>
<gene>
    <name evidence="1" type="ORF">P7H70_03570</name>
</gene>
<dbReference type="InterPro" id="IPR016024">
    <property type="entry name" value="ARM-type_fold"/>
</dbReference>
<dbReference type="EMBL" id="JARQBZ010000005">
    <property type="protein sequence ID" value="MDT2833120.1"/>
    <property type="molecule type" value="Genomic_DNA"/>
</dbReference>
<name>A0AAW8U0Q1_9ENTE</name>
<dbReference type="RefSeq" id="WP_311984937.1">
    <property type="nucleotide sequence ID" value="NZ_JARQBZ010000005.1"/>
</dbReference>
<dbReference type="Gene3D" id="1.25.40.290">
    <property type="entry name" value="ARM repeat domains"/>
    <property type="match status" value="1"/>
</dbReference>